<keyword evidence="4 7" id="KW-0863">Zinc-finger</keyword>
<dbReference type="PROSITE" id="PS50048">
    <property type="entry name" value="ZN2_CY6_FUNGAL_2"/>
    <property type="match status" value="1"/>
</dbReference>
<dbReference type="GO" id="GO:0000978">
    <property type="term" value="F:RNA polymerase II cis-regulatory region sequence-specific DNA binding"/>
    <property type="evidence" value="ECO:0007669"/>
    <property type="project" value="InterPro"/>
</dbReference>
<dbReference type="SMART" id="SM00066">
    <property type="entry name" value="GAL4"/>
    <property type="match status" value="1"/>
</dbReference>
<comment type="subcellular location">
    <subcellularLocation>
        <location evidence="1">Nucleus</location>
    </subcellularLocation>
</comment>
<dbReference type="SMART" id="SM00355">
    <property type="entry name" value="ZnF_C2H2"/>
    <property type="match status" value="2"/>
</dbReference>
<evidence type="ECO:0000313" key="12">
    <source>
        <dbReference type="Proteomes" id="UP000054321"/>
    </source>
</evidence>
<evidence type="ECO:0000256" key="3">
    <source>
        <dbReference type="ARBA" id="ARBA00022737"/>
    </source>
</evidence>
<dbReference type="PROSITE" id="PS50157">
    <property type="entry name" value="ZINC_FINGER_C2H2_2"/>
    <property type="match status" value="2"/>
</dbReference>
<dbReference type="EMBL" id="KN832870">
    <property type="protein sequence ID" value="KIN07815.1"/>
    <property type="molecule type" value="Genomic_DNA"/>
</dbReference>
<feature type="region of interest" description="Disordered" evidence="8">
    <location>
        <begin position="114"/>
        <end position="133"/>
    </location>
</feature>
<dbReference type="GO" id="GO:0000785">
    <property type="term" value="C:chromatin"/>
    <property type="evidence" value="ECO:0007669"/>
    <property type="project" value="TreeGrafter"/>
</dbReference>
<dbReference type="GO" id="GO:0005634">
    <property type="term" value="C:nucleus"/>
    <property type="evidence" value="ECO:0007669"/>
    <property type="project" value="UniProtKB-SubCell"/>
</dbReference>
<sequence length="673" mass="75476">MPSTSRSVTCPICEKKFSRTDHLKRHHLRHSGVKPYSCVFCGDSFTRSDNLRDHYPTCAQRRNRPIPEAARGGRRSHACDTCTSMKLGCDGSRPCNTCSYKGIECTYSRLQSKLVTPRQEESQSTTAPSSERGSIQFLLNSGTASFIECFRFPPPTEKRDIFNLRNSSNNLRSPNFFGNGMENANAYPEAMEPGKQVDWPVMQEDSLSRFMTHPVPDVPLPADVFTPLFMDPNFAHAGPVSGTLCPEEWEPASVQSAAILQGLLGKSALLNLNDQEQADISQHLNYLIVPSKIEKSINCYFEFWHQHCPMVHRPSFSIDTAPVPLLISMTLMGAMYSQTDHEVSSAKVALDLAELFIYGLDDFTDEYEIQQMLKFSATPTQTGASTTSYVALKNLQAAYLMIVVQTWAGNTAARKRSIETRFSTVIKVARRLGLTKARHDFRDSHDENLWIQKESQIRLINAMTLLDSAFVFFSNFPSRLSVTEMKFDLHSEESFFASMHPLSEPSFHSSRQLTVYEAFRSLFSKEKLEQSDGTTNNPLGLGVVDMFTLIHLLYVYTHTQISLFSSLAFRSPNSSGSSTPNAPIHDPSSDSNIALIKTALSRWRALWIAIRANTPENAWVKMGFFRNGYNYWLVTQLLVTNKGSADVILGMEVNCDDTLMQLQSLLKDGGADI</sequence>
<protein>
    <recommendedName>
        <fullName evidence="13">C2H2-type domain-containing protein</fullName>
    </recommendedName>
</protein>
<organism evidence="11 12">
    <name type="scientific">Oidiodendron maius (strain Zn)</name>
    <dbReference type="NCBI Taxonomy" id="913774"/>
    <lineage>
        <taxon>Eukaryota</taxon>
        <taxon>Fungi</taxon>
        <taxon>Dikarya</taxon>
        <taxon>Ascomycota</taxon>
        <taxon>Pezizomycotina</taxon>
        <taxon>Leotiomycetes</taxon>
        <taxon>Leotiomycetes incertae sedis</taxon>
        <taxon>Myxotrichaceae</taxon>
        <taxon>Oidiodendron</taxon>
    </lineage>
</organism>
<dbReference type="CDD" id="cd00067">
    <property type="entry name" value="GAL4"/>
    <property type="match status" value="1"/>
</dbReference>
<dbReference type="GO" id="GO:0006351">
    <property type="term" value="P:DNA-templated transcription"/>
    <property type="evidence" value="ECO:0007669"/>
    <property type="project" value="InterPro"/>
</dbReference>
<feature type="domain" description="C2H2-type" evidence="10">
    <location>
        <begin position="8"/>
        <end position="35"/>
    </location>
</feature>
<dbReference type="InParanoid" id="A0A0C3HY56"/>
<dbReference type="PANTHER" id="PTHR40626">
    <property type="entry name" value="MIP31509P"/>
    <property type="match status" value="1"/>
</dbReference>
<dbReference type="FunFam" id="3.30.160.60:FF:002343">
    <property type="entry name" value="Zinc finger protein 33A"/>
    <property type="match status" value="1"/>
</dbReference>
<dbReference type="Proteomes" id="UP000054321">
    <property type="component" value="Unassembled WGS sequence"/>
</dbReference>
<dbReference type="SUPFAM" id="SSF57701">
    <property type="entry name" value="Zn2/Cys6 DNA-binding domain"/>
    <property type="match status" value="1"/>
</dbReference>
<dbReference type="InterPro" id="IPR007219">
    <property type="entry name" value="XnlR_reg_dom"/>
</dbReference>
<evidence type="ECO:0000256" key="2">
    <source>
        <dbReference type="ARBA" id="ARBA00022723"/>
    </source>
</evidence>
<dbReference type="InterPro" id="IPR013087">
    <property type="entry name" value="Znf_C2H2_type"/>
</dbReference>
<feature type="domain" description="C2H2-type" evidence="10">
    <location>
        <begin position="36"/>
        <end position="65"/>
    </location>
</feature>
<dbReference type="Pfam" id="PF04082">
    <property type="entry name" value="Fungal_trans"/>
    <property type="match status" value="1"/>
</dbReference>
<dbReference type="Gene3D" id="4.10.240.10">
    <property type="entry name" value="Zn(2)-C6 fungal-type DNA-binding domain"/>
    <property type="match status" value="1"/>
</dbReference>
<reference evidence="11 12" key="1">
    <citation type="submission" date="2014-04" db="EMBL/GenBank/DDBJ databases">
        <authorList>
            <consortium name="DOE Joint Genome Institute"/>
            <person name="Kuo A."/>
            <person name="Martino E."/>
            <person name="Perotto S."/>
            <person name="Kohler A."/>
            <person name="Nagy L.G."/>
            <person name="Floudas D."/>
            <person name="Copeland A."/>
            <person name="Barry K.W."/>
            <person name="Cichocki N."/>
            <person name="Veneault-Fourrey C."/>
            <person name="LaButti K."/>
            <person name="Lindquist E.A."/>
            <person name="Lipzen A."/>
            <person name="Lundell T."/>
            <person name="Morin E."/>
            <person name="Murat C."/>
            <person name="Sun H."/>
            <person name="Tunlid A."/>
            <person name="Henrissat B."/>
            <person name="Grigoriev I.V."/>
            <person name="Hibbett D.S."/>
            <person name="Martin F."/>
            <person name="Nordberg H.P."/>
            <person name="Cantor M.N."/>
            <person name="Hua S.X."/>
        </authorList>
    </citation>
    <scope>NUCLEOTIDE SEQUENCE [LARGE SCALE GENOMIC DNA]</scope>
    <source>
        <strain evidence="11 12">Zn</strain>
    </source>
</reference>
<feature type="domain" description="Zn(2)-C6 fungal-type" evidence="9">
    <location>
        <begin position="78"/>
        <end position="107"/>
    </location>
</feature>
<evidence type="ECO:0000256" key="6">
    <source>
        <dbReference type="ARBA" id="ARBA00023242"/>
    </source>
</evidence>
<reference evidence="12" key="2">
    <citation type="submission" date="2015-01" db="EMBL/GenBank/DDBJ databases">
        <title>Evolutionary Origins and Diversification of the Mycorrhizal Mutualists.</title>
        <authorList>
            <consortium name="DOE Joint Genome Institute"/>
            <consortium name="Mycorrhizal Genomics Consortium"/>
            <person name="Kohler A."/>
            <person name="Kuo A."/>
            <person name="Nagy L.G."/>
            <person name="Floudas D."/>
            <person name="Copeland A."/>
            <person name="Barry K.W."/>
            <person name="Cichocki N."/>
            <person name="Veneault-Fourrey C."/>
            <person name="LaButti K."/>
            <person name="Lindquist E.A."/>
            <person name="Lipzen A."/>
            <person name="Lundell T."/>
            <person name="Morin E."/>
            <person name="Murat C."/>
            <person name="Riley R."/>
            <person name="Ohm R."/>
            <person name="Sun H."/>
            <person name="Tunlid A."/>
            <person name="Henrissat B."/>
            <person name="Grigoriev I.V."/>
            <person name="Hibbett D.S."/>
            <person name="Martin F."/>
        </authorList>
    </citation>
    <scope>NUCLEOTIDE SEQUENCE [LARGE SCALE GENOMIC DNA]</scope>
    <source>
        <strain evidence="12">Zn</strain>
    </source>
</reference>
<proteinExistence type="predicted"/>
<dbReference type="PROSITE" id="PS00028">
    <property type="entry name" value="ZINC_FINGER_C2H2_1"/>
    <property type="match status" value="1"/>
</dbReference>
<dbReference type="OrthoDB" id="10018191at2759"/>
<dbReference type="Gene3D" id="3.30.160.60">
    <property type="entry name" value="Classic Zinc Finger"/>
    <property type="match status" value="2"/>
</dbReference>
<keyword evidence="12" id="KW-1185">Reference proteome</keyword>
<evidence type="ECO:0000259" key="10">
    <source>
        <dbReference type="PROSITE" id="PS50157"/>
    </source>
</evidence>
<feature type="compositionally biased region" description="Polar residues" evidence="8">
    <location>
        <begin position="122"/>
        <end position="133"/>
    </location>
</feature>
<dbReference type="CDD" id="cd12148">
    <property type="entry name" value="fungal_TF_MHR"/>
    <property type="match status" value="1"/>
</dbReference>
<dbReference type="PROSITE" id="PS00463">
    <property type="entry name" value="ZN2_CY6_FUNGAL_1"/>
    <property type="match status" value="1"/>
</dbReference>
<dbReference type="InterPro" id="IPR036864">
    <property type="entry name" value="Zn2-C6_fun-type_DNA-bd_sf"/>
</dbReference>
<evidence type="ECO:0000256" key="1">
    <source>
        <dbReference type="ARBA" id="ARBA00004123"/>
    </source>
</evidence>
<dbReference type="Pfam" id="PF00172">
    <property type="entry name" value="Zn_clus"/>
    <property type="match status" value="1"/>
</dbReference>
<keyword evidence="6" id="KW-0539">Nucleus</keyword>
<evidence type="ECO:0000259" key="9">
    <source>
        <dbReference type="PROSITE" id="PS50048"/>
    </source>
</evidence>
<accession>A0A0C3HY56</accession>
<keyword evidence="5" id="KW-0862">Zinc</keyword>
<evidence type="ECO:0000256" key="7">
    <source>
        <dbReference type="PROSITE-ProRule" id="PRU00042"/>
    </source>
</evidence>
<dbReference type="GO" id="GO:0000981">
    <property type="term" value="F:DNA-binding transcription factor activity, RNA polymerase II-specific"/>
    <property type="evidence" value="ECO:0007669"/>
    <property type="project" value="InterPro"/>
</dbReference>
<dbReference type="STRING" id="913774.A0A0C3HY56"/>
<keyword evidence="3" id="KW-0677">Repeat</keyword>
<dbReference type="HOGENOM" id="CLU_012538_2_0_1"/>
<dbReference type="PANTHER" id="PTHR40626:SF8">
    <property type="entry name" value="C2H2 FINGER DOMAIN TRANSCRIPTION FACTOR (EUROFUNG)-RELATED"/>
    <property type="match status" value="1"/>
</dbReference>
<evidence type="ECO:0000256" key="8">
    <source>
        <dbReference type="SAM" id="MobiDB-lite"/>
    </source>
</evidence>
<dbReference type="InterPro" id="IPR001138">
    <property type="entry name" value="Zn2Cys6_DnaBD"/>
</dbReference>
<evidence type="ECO:0000256" key="5">
    <source>
        <dbReference type="ARBA" id="ARBA00022833"/>
    </source>
</evidence>
<dbReference type="AlphaFoldDB" id="A0A0C3HY56"/>
<evidence type="ECO:0000256" key="4">
    <source>
        <dbReference type="ARBA" id="ARBA00022771"/>
    </source>
</evidence>
<name>A0A0C3HY56_OIDMZ</name>
<dbReference type="SUPFAM" id="SSF57667">
    <property type="entry name" value="beta-beta-alpha zinc fingers"/>
    <property type="match status" value="1"/>
</dbReference>
<dbReference type="InterPro" id="IPR051059">
    <property type="entry name" value="VerF-like"/>
</dbReference>
<dbReference type="InterPro" id="IPR036236">
    <property type="entry name" value="Znf_C2H2_sf"/>
</dbReference>
<keyword evidence="2" id="KW-0479">Metal-binding</keyword>
<dbReference type="GO" id="GO:0008270">
    <property type="term" value="F:zinc ion binding"/>
    <property type="evidence" value="ECO:0007669"/>
    <property type="project" value="UniProtKB-KW"/>
</dbReference>
<evidence type="ECO:0008006" key="13">
    <source>
        <dbReference type="Google" id="ProtNLM"/>
    </source>
</evidence>
<gene>
    <name evidence="11" type="ORF">OIDMADRAFT_99830</name>
</gene>
<evidence type="ECO:0000313" key="11">
    <source>
        <dbReference type="EMBL" id="KIN07815.1"/>
    </source>
</evidence>